<accession>A0ACC1NXG3</accession>
<comment type="caution">
    <text evidence="1">The sequence shown here is derived from an EMBL/GenBank/DDBJ whole genome shotgun (WGS) entry which is preliminary data.</text>
</comment>
<evidence type="ECO:0000313" key="2">
    <source>
        <dbReference type="Proteomes" id="UP001143910"/>
    </source>
</evidence>
<dbReference type="Proteomes" id="UP001143910">
    <property type="component" value="Unassembled WGS sequence"/>
</dbReference>
<name>A0ACC1NXG3_9HYPO</name>
<sequence length="178" mass="20077">MKGVLGYEPFGYWSLFASPGASAVIEDHIDSFFSLLFAKDADIWKTDFTPTGKLLEWLTQDRHVEQASFITTTTKAELIRKWQDDGFNGKLGWYRAMTENAHWNHEKTLNAARFKLTIPVLFVGGARDAPAPAAAGDLVTKPLCADYTGTVIDSGHWILREKPEEWLVAVRGWLQDKF</sequence>
<protein>
    <submittedName>
        <fullName evidence="1">Uncharacterized protein</fullName>
    </submittedName>
</protein>
<organism evidence="1 2">
    <name type="scientific">Zarea fungicola</name>
    <dbReference type="NCBI Taxonomy" id="93591"/>
    <lineage>
        <taxon>Eukaryota</taxon>
        <taxon>Fungi</taxon>
        <taxon>Dikarya</taxon>
        <taxon>Ascomycota</taxon>
        <taxon>Pezizomycotina</taxon>
        <taxon>Sordariomycetes</taxon>
        <taxon>Hypocreomycetidae</taxon>
        <taxon>Hypocreales</taxon>
        <taxon>Cordycipitaceae</taxon>
        <taxon>Zarea</taxon>
    </lineage>
</organism>
<proteinExistence type="predicted"/>
<evidence type="ECO:0000313" key="1">
    <source>
        <dbReference type="EMBL" id="KAJ2983635.1"/>
    </source>
</evidence>
<dbReference type="EMBL" id="JANJQO010000022">
    <property type="protein sequence ID" value="KAJ2983635.1"/>
    <property type="molecule type" value="Genomic_DNA"/>
</dbReference>
<keyword evidence="2" id="KW-1185">Reference proteome</keyword>
<reference evidence="1" key="1">
    <citation type="submission" date="2022-08" db="EMBL/GenBank/DDBJ databases">
        <title>Genome Sequence of Lecanicillium fungicola.</title>
        <authorList>
            <person name="Buettner E."/>
        </authorList>
    </citation>
    <scope>NUCLEOTIDE SEQUENCE</scope>
    <source>
        <strain evidence="1">Babe33</strain>
    </source>
</reference>
<gene>
    <name evidence="1" type="ORF">NQ176_g564</name>
</gene>